<name>E9FY98_DAPPU</name>
<dbReference type="PhylomeDB" id="E9FY98"/>
<dbReference type="AlphaFoldDB" id="E9FY98"/>
<evidence type="ECO:0000256" key="1">
    <source>
        <dbReference type="SAM" id="MobiDB-lite"/>
    </source>
</evidence>
<feature type="compositionally biased region" description="Basic and acidic residues" evidence="1">
    <location>
        <begin position="8"/>
        <end position="21"/>
    </location>
</feature>
<dbReference type="EMBL" id="GL732527">
    <property type="protein sequence ID" value="EFX87813.1"/>
    <property type="molecule type" value="Genomic_DNA"/>
</dbReference>
<protein>
    <submittedName>
        <fullName evidence="2">Uncharacterized protein</fullName>
    </submittedName>
</protein>
<sequence>MTANQRHRPIENEQPNEKPKSEVSVGKISRVEHGILIQIASTTPDATIPVVIEETPVTTDANIPC</sequence>
<keyword evidence="3" id="KW-1185">Reference proteome</keyword>
<evidence type="ECO:0000313" key="3">
    <source>
        <dbReference type="Proteomes" id="UP000000305"/>
    </source>
</evidence>
<gene>
    <name evidence="2" type="ORF">DAPPUDRAFT_306370</name>
</gene>
<dbReference type="KEGG" id="dpx:DAPPUDRAFT_306370"/>
<evidence type="ECO:0000313" key="2">
    <source>
        <dbReference type="EMBL" id="EFX87813.1"/>
    </source>
</evidence>
<accession>E9FY98</accession>
<dbReference type="Proteomes" id="UP000000305">
    <property type="component" value="Unassembled WGS sequence"/>
</dbReference>
<dbReference type="InParanoid" id="E9FY98"/>
<reference evidence="2 3" key="1">
    <citation type="journal article" date="2011" name="Science">
        <title>The ecoresponsive genome of Daphnia pulex.</title>
        <authorList>
            <person name="Colbourne J.K."/>
            <person name="Pfrender M.E."/>
            <person name="Gilbert D."/>
            <person name="Thomas W.K."/>
            <person name="Tucker A."/>
            <person name="Oakley T.H."/>
            <person name="Tokishita S."/>
            <person name="Aerts A."/>
            <person name="Arnold G.J."/>
            <person name="Basu M.K."/>
            <person name="Bauer D.J."/>
            <person name="Caceres C.E."/>
            <person name="Carmel L."/>
            <person name="Casola C."/>
            <person name="Choi J.H."/>
            <person name="Detter J.C."/>
            <person name="Dong Q."/>
            <person name="Dusheyko S."/>
            <person name="Eads B.D."/>
            <person name="Frohlich T."/>
            <person name="Geiler-Samerotte K.A."/>
            <person name="Gerlach D."/>
            <person name="Hatcher P."/>
            <person name="Jogdeo S."/>
            <person name="Krijgsveld J."/>
            <person name="Kriventseva E.V."/>
            <person name="Kultz D."/>
            <person name="Laforsch C."/>
            <person name="Lindquist E."/>
            <person name="Lopez J."/>
            <person name="Manak J.R."/>
            <person name="Muller J."/>
            <person name="Pangilinan J."/>
            <person name="Patwardhan R.P."/>
            <person name="Pitluck S."/>
            <person name="Pritham E.J."/>
            <person name="Rechtsteiner A."/>
            <person name="Rho M."/>
            <person name="Rogozin I.B."/>
            <person name="Sakarya O."/>
            <person name="Salamov A."/>
            <person name="Schaack S."/>
            <person name="Shapiro H."/>
            <person name="Shiga Y."/>
            <person name="Skalitzky C."/>
            <person name="Smith Z."/>
            <person name="Souvorov A."/>
            <person name="Sung W."/>
            <person name="Tang Z."/>
            <person name="Tsuchiya D."/>
            <person name="Tu H."/>
            <person name="Vos H."/>
            <person name="Wang M."/>
            <person name="Wolf Y.I."/>
            <person name="Yamagata H."/>
            <person name="Yamada T."/>
            <person name="Ye Y."/>
            <person name="Shaw J.R."/>
            <person name="Andrews J."/>
            <person name="Crease T.J."/>
            <person name="Tang H."/>
            <person name="Lucas S.M."/>
            <person name="Robertson H.M."/>
            <person name="Bork P."/>
            <person name="Koonin E.V."/>
            <person name="Zdobnov E.M."/>
            <person name="Grigoriev I.V."/>
            <person name="Lynch M."/>
            <person name="Boore J.L."/>
        </authorList>
    </citation>
    <scope>NUCLEOTIDE SEQUENCE [LARGE SCALE GENOMIC DNA]</scope>
</reference>
<proteinExistence type="predicted"/>
<dbReference type="HOGENOM" id="CLU_2851952_0_0_1"/>
<feature type="region of interest" description="Disordered" evidence="1">
    <location>
        <begin position="1"/>
        <end position="24"/>
    </location>
</feature>
<organism evidence="2 3">
    <name type="scientific">Daphnia pulex</name>
    <name type="common">Water flea</name>
    <dbReference type="NCBI Taxonomy" id="6669"/>
    <lineage>
        <taxon>Eukaryota</taxon>
        <taxon>Metazoa</taxon>
        <taxon>Ecdysozoa</taxon>
        <taxon>Arthropoda</taxon>
        <taxon>Crustacea</taxon>
        <taxon>Branchiopoda</taxon>
        <taxon>Diplostraca</taxon>
        <taxon>Cladocera</taxon>
        <taxon>Anomopoda</taxon>
        <taxon>Daphniidae</taxon>
        <taxon>Daphnia</taxon>
    </lineage>
</organism>